<evidence type="ECO:0000313" key="2">
    <source>
        <dbReference type="EMBL" id="EMD39702.1"/>
    </source>
</evidence>
<sequence>MASLTRTFLSRSAPALISRLNAIRASISSSDPIIWTLTVAPHLEQAQHTELLSSLTSLSNNTVGCLSNVIPTADSARSDLISCSIAAFDAETTTIFRSEISGRQAPQVGRWHAFRNRDAEQADQYVPKDEDFMDPDWKNILMRGPRQEALPPDLQAINPESASAVIYLSDNAPEGLTRALQRFPRATKVGLIAAATPFQSGRPFTLFRKGSLFGGGAVGLCLTSRPTPQLSAELPGLNTVTEPLQVTSAEGNLIHSLNGTNPSRLLLSAIQKAGTGATTELSRLEEDDYYLGVLHKKGTEAQIERLYQITSGDPSRGSLALDSDTAPGEGATVQASVFHLSTHTQPDVLSRYLRPSTLHPSDKHCTITFAVAPAFWVPPAADTAREDESVTELPGTFLAASEYGVVVDRPNDVTAQAQAWKCSVPGGSVSLRWDAPPQTR</sequence>
<dbReference type="OrthoDB" id="10251508at2759"/>
<evidence type="ECO:0000313" key="3">
    <source>
        <dbReference type="Proteomes" id="UP000016930"/>
    </source>
</evidence>
<proteinExistence type="predicted"/>
<reference evidence="2 3" key="1">
    <citation type="journal article" date="2012" name="Proc. Natl. Acad. Sci. U.S.A.">
        <title>Comparative genomics of Ceriporiopsis subvermispora and Phanerochaete chrysosporium provide insight into selective ligninolysis.</title>
        <authorList>
            <person name="Fernandez-Fueyo E."/>
            <person name="Ruiz-Duenas F.J."/>
            <person name="Ferreira P."/>
            <person name="Floudas D."/>
            <person name="Hibbett D.S."/>
            <person name="Canessa P."/>
            <person name="Larrondo L.F."/>
            <person name="James T.Y."/>
            <person name="Seelenfreund D."/>
            <person name="Lobos S."/>
            <person name="Polanco R."/>
            <person name="Tello M."/>
            <person name="Honda Y."/>
            <person name="Watanabe T."/>
            <person name="Watanabe T."/>
            <person name="Ryu J.S."/>
            <person name="Kubicek C.P."/>
            <person name="Schmoll M."/>
            <person name="Gaskell J."/>
            <person name="Hammel K.E."/>
            <person name="St John F.J."/>
            <person name="Vanden Wymelenberg A."/>
            <person name="Sabat G."/>
            <person name="Splinter BonDurant S."/>
            <person name="Syed K."/>
            <person name="Yadav J.S."/>
            <person name="Doddapaneni H."/>
            <person name="Subramanian V."/>
            <person name="Lavin J.L."/>
            <person name="Oguiza J.A."/>
            <person name="Perez G."/>
            <person name="Pisabarro A.G."/>
            <person name="Ramirez L."/>
            <person name="Santoyo F."/>
            <person name="Master E."/>
            <person name="Coutinho P.M."/>
            <person name="Henrissat B."/>
            <person name="Lombard V."/>
            <person name="Magnuson J.K."/>
            <person name="Kuees U."/>
            <person name="Hori C."/>
            <person name="Igarashi K."/>
            <person name="Samejima M."/>
            <person name="Held B.W."/>
            <person name="Barry K.W."/>
            <person name="LaButti K.M."/>
            <person name="Lapidus A."/>
            <person name="Lindquist E.A."/>
            <person name="Lucas S.M."/>
            <person name="Riley R."/>
            <person name="Salamov A.A."/>
            <person name="Hoffmeister D."/>
            <person name="Schwenk D."/>
            <person name="Hadar Y."/>
            <person name="Yarden O."/>
            <person name="de Vries R.P."/>
            <person name="Wiebenga A."/>
            <person name="Stenlid J."/>
            <person name="Eastwood D."/>
            <person name="Grigoriev I.V."/>
            <person name="Berka R.M."/>
            <person name="Blanchette R.A."/>
            <person name="Kersten P."/>
            <person name="Martinez A.T."/>
            <person name="Vicuna R."/>
            <person name="Cullen D."/>
        </authorList>
    </citation>
    <scope>NUCLEOTIDE SEQUENCE [LARGE SCALE GENOMIC DNA]</scope>
    <source>
        <strain evidence="2 3">B</strain>
    </source>
</reference>
<feature type="domain" description="FIST" evidence="1">
    <location>
        <begin position="47"/>
        <end position="259"/>
    </location>
</feature>
<name>M2RMK2_CERS8</name>
<dbReference type="EMBL" id="KB445793">
    <property type="protein sequence ID" value="EMD39702.1"/>
    <property type="molecule type" value="Genomic_DNA"/>
</dbReference>
<gene>
    <name evidence="2" type="ORF">CERSUDRAFT_92195</name>
</gene>
<dbReference type="Pfam" id="PF08495">
    <property type="entry name" value="FIST"/>
    <property type="match status" value="1"/>
</dbReference>
<protein>
    <recommendedName>
        <fullName evidence="1">FIST domain-containing protein</fullName>
    </recommendedName>
</protein>
<accession>M2RMK2</accession>
<dbReference type="InterPro" id="IPR013702">
    <property type="entry name" value="FIST_domain_N"/>
</dbReference>
<dbReference type="HOGENOM" id="CLU_051231_0_0_1"/>
<evidence type="ECO:0000259" key="1">
    <source>
        <dbReference type="Pfam" id="PF08495"/>
    </source>
</evidence>
<organism evidence="2 3">
    <name type="scientific">Ceriporiopsis subvermispora (strain B)</name>
    <name type="common">White-rot fungus</name>
    <name type="synonym">Gelatoporia subvermispora</name>
    <dbReference type="NCBI Taxonomy" id="914234"/>
    <lineage>
        <taxon>Eukaryota</taxon>
        <taxon>Fungi</taxon>
        <taxon>Dikarya</taxon>
        <taxon>Basidiomycota</taxon>
        <taxon>Agaricomycotina</taxon>
        <taxon>Agaricomycetes</taxon>
        <taxon>Polyporales</taxon>
        <taxon>Gelatoporiaceae</taxon>
        <taxon>Gelatoporia</taxon>
    </lineage>
</organism>
<dbReference type="Proteomes" id="UP000016930">
    <property type="component" value="Unassembled WGS sequence"/>
</dbReference>
<dbReference type="AlphaFoldDB" id="M2RMK2"/>
<keyword evidence="3" id="KW-1185">Reference proteome</keyword>